<feature type="transmembrane region" description="Helical" evidence="1">
    <location>
        <begin position="330"/>
        <end position="351"/>
    </location>
</feature>
<feature type="transmembrane region" description="Helical" evidence="1">
    <location>
        <begin position="387"/>
        <end position="405"/>
    </location>
</feature>
<feature type="transmembrane region" description="Helical" evidence="1">
    <location>
        <begin position="172"/>
        <end position="190"/>
    </location>
</feature>
<feature type="transmembrane region" description="Helical" evidence="1">
    <location>
        <begin position="210"/>
        <end position="228"/>
    </location>
</feature>
<dbReference type="SUPFAM" id="SSF52266">
    <property type="entry name" value="SGNH hydrolase"/>
    <property type="match status" value="1"/>
</dbReference>
<feature type="domain" description="Acyltransferase 3" evidence="2">
    <location>
        <begin position="8"/>
        <end position="342"/>
    </location>
</feature>
<keyword evidence="1" id="KW-0812">Transmembrane</keyword>
<dbReference type="InterPro" id="IPR050879">
    <property type="entry name" value="Acyltransferase_3"/>
</dbReference>
<keyword evidence="3" id="KW-0808">Transferase</keyword>
<evidence type="ECO:0000313" key="4">
    <source>
        <dbReference type="Proteomes" id="UP000430975"/>
    </source>
</evidence>
<protein>
    <submittedName>
        <fullName evidence="3">Acyltransferase family protein</fullName>
    </submittedName>
</protein>
<keyword evidence="4" id="KW-1185">Reference proteome</keyword>
<dbReference type="PANTHER" id="PTHR23028">
    <property type="entry name" value="ACETYLTRANSFERASE"/>
    <property type="match status" value="1"/>
</dbReference>
<name>A0A6I2GJC0_9LACT</name>
<feature type="transmembrane region" description="Helical" evidence="1">
    <location>
        <begin position="141"/>
        <end position="160"/>
    </location>
</feature>
<organism evidence="3 4">
    <name type="scientific">Fundicoccus ignavus</name>
    <dbReference type="NCBI Taxonomy" id="2664442"/>
    <lineage>
        <taxon>Bacteria</taxon>
        <taxon>Bacillati</taxon>
        <taxon>Bacillota</taxon>
        <taxon>Bacilli</taxon>
        <taxon>Lactobacillales</taxon>
        <taxon>Aerococcaceae</taxon>
        <taxon>Fundicoccus</taxon>
    </lineage>
</organism>
<keyword evidence="3" id="KW-0012">Acyltransferase</keyword>
<dbReference type="Proteomes" id="UP000430975">
    <property type="component" value="Unassembled WGS sequence"/>
</dbReference>
<dbReference type="AlphaFoldDB" id="A0A6I2GJC0"/>
<evidence type="ECO:0000259" key="2">
    <source>
        <dbReference type="Pfam" id="PF01757"/>
    </source>
</evidence>
<reference evidence="3 4" key="1">
    <citation type="submission" date="2019-11" db="EMBL/GenBank/DDBJ databases">
        <title>Characterisation of Fundicoccus ignavus gen. nov. sp. nov., a novel genus of the family Aerococcaceae isolated from bulk tank milk.</title>
        <authorList>
            <person name="Siebert A."/>
            <person name="Huptas C."/>
            <person name="Wenning M."/>
            <person name="Scherer S."/>
            <person name="Doll E.V."/>
        </authorList>
    </citation>
    <scope>NUCLEOTIDE SEQUENCE [LARGE SCALE GENOMIC DNA]</scope>
    <source>
        <strain evidence="3 4">WS4759</strain>
    </source>
</reference>
<gene>
    <name evidence="3" type="ORF">GIY09_05740</name>
</gene>
<dbReference type="GO" id="GO:0009103">
    <property type="term" value="P:lipopolysaccharide biosynthetic process"/>
    <property type="evidence" value="ECO:0007669"/>
    <property type="project" value="TreeGrafter"/>
</dbReference>
<dbReference type="Pfam" id="PF01757">
    <property type="entry name" value="Acyl_transf_3"/>
    <property type="match status" value="1"/>
</dbReference>
<feature type="transmembrane region" description="Helical" evidence="1">
    <location>
        <begin position="235"/>
        <end position="254"/>
    </location>
</feature>
<sequence length="681" mass="78935">MRKTQRIPSFDGLKGIAIISIVAYHLFPAVIPGGFLLVNTFLVVSGYFFARKMEQIPEINYRINWPAIGYYLKKTVERLFIPVFWLILLIVVGLVIAYPQELKHIRGDIFSGLFFYNNFFQISAERSYFVQMTNASPFTHLWYNALYLQSFIVCIPLVLLTRRLNFSVTSKAIFWLMIVLFSHVMVWYLYAPGEDPSRVYYGLETRISSFAIGIATAYLLPNILRLISVIKEKRVFYNIIGIITVIDMIFLVLITQDQADITYHLWLPVFNILSMILVFLISVRAQSVTLWLSLPPLTYVGKRSYSYYLWYYPVIVFMMSQFRFFNGNMLLINILSVVLLGIIGEIFYQLIERQRLYLWFGSSFNFKADYEALINALQQVFEYKKQFISWILYLTLLVLFVFGLIQADDNIRLTQFQLEYQAFQTSANIQAEPHPLERGITKNKEYLLKIDQVLDTHFVTERQIRDFHDELMKSTMDAQQVSAEAQRIYAENQAVFDQVEMTNPLTYELLDPEVLLFATEVPVTLFGDSLVYISGPQAMSVFLNGNHYGQGSLQIWDAVSILDSLVYDGFVKENLVVVLGTNAGLDEEGMDQLISVAGNRKIFFVNTNSRVMHINEVNKMIKQYAKEYDNVYEIDWYTAQQGHPEWYDGDDIHHSPEVGRANFNALVAERLYEVLVTESPD</sequence>
<feature type="transmembrane region" description="Helical" evidence="1">
    <location>
        <begin position="79"/>
        <end position="98"/>
    </location>
</feature>
<dbReference type="EMBL" id="WJQS01000004">
    <property type="protein sequence ID" value="MRI85379.1"/>
    <property type="molecule type" value="Genomic_DNA"/>
</dbReference>
<feature type="transmembrane region" description="Helical" evidence="1">
    <location>
        <begin position="266"/>
        <end position="285"/>
    </location>
</feature>
<feature type="transmembrane region" description="Helical" evidence="1">
    <location>
        <begin position="12"/>
        <end position="27"/>
    </location>
</feature>
<dbReference type="InterPro" id="IPR002656">
    <property type="entry name" value="Acyl_transf_3_dom"/>
</dbReference>
<accession>A0A6I2GJC0</accession>
<evidence type="ECO:0000256" key="1">
    <source>
        <dbReference type="SAM" id="Phobius"/>
    </source>
</evidence>
<proteinExistence type="predicted"/>
<comment type="caution">
    <text evidence="3">The sequence shown here is derived from an EMBL/GenBank/DDBJ whole genome shotgun (WGS) entry which is preliminary data.</text>
</comment>
<keyword evidence="1" id="KW-1133">Transmembrane helix</keyword>
<evidence type="ECO:0000313" key="3">
    <source>
        <dbReference type="EMBL" id="MRI85379.1"/>
    </source>
</evidence>
<dbReference type="GO" id="GO:0016020">
    <property type="term" value="C:membrane"/>
    <property type="evidence" value="ECO:0007669"/>
    <property type="project" value="TreeGrafter"/>
</dbReference>
<dbReference type="PANTHER" id="PTHR23028:SF53">
    <property type="entry name" value="ACYL_TRANSF_3 DOMAIN-CONTAINING PROTEIN"/>
    <property type="match status" value="1"/>
</dbReference>
<feature type="transmembrane region" description="Helical" evidence="1">
    <location>
        <begin position="305"/>
        <end position="324"/>
    </location>
</feature>
<dbReference type="GO" id="GO:0016747">
    <property type="term" value="F:acyltransferase activity, transferring groups other than amino-acyl groups"/>
    <property type="evidence" value="ECO:0007669"/>
    <property type="project" value="InterPro"/>
</dbReference>
<dbReference type="RefSeq" id="WP_153863448.1">
    <property type="nucleotide sequence ID" value="NZ_WJQS01000004.1"/>
</dbReference>
<keyword evidence="1" id="KW-0472">Membrane</keyword>